<gene>
    <name evidence="4" type="ORF">FOL47_004203</name>
</gene>
<dbReference type="InterPro" id="IPR008012">
    <property type="entry name" value="Ump1"/>
</dbReference>
<feature type="compositionally biased region" description="Acidic residues" evidence="3">
    <location>
        <begin position="529"/>
        <end position="538"/>
    </location>
</feature>
<feature type="compositionally biased region" description="Low complexity" evidence="3">
    <location>
        <begin position="444"/>
        <end position="457"/>
    </location>
</feature>
<feature type="compositionally biased region" description="Acidic residues" evidence="3">
    <location>
        <begin position="428"/>
        <end position="440"/>
    </location>
</feature>
<keyword evidence="5" id="KW-1185">Reference proteome</keyword>
<feature type="region of interest" description="Disordered" evidence="3">
    <location>
        <begin position="323"/>
        <end position="377"/>
    </location>
</feature>
<protein>
    <submittedName>
        <fullName evidence="4">Uncharacterized protein</fullName>
    </submittedName>
</protein>
<comment type="caution">
    <text evidence="4">The sequence shown here is derived from an EMBL/GenBank/DDBJ whole genome shotgun (WGS) entry which is preliminary data.</text>
</comment>
<evidence type="ECO:0000313" key="5">
    <source>
        <dbReference type="Proteomes" id="UP000591131"/>
    </source>
</evidence>
<dbReference type="GO" id="GO:0005634">
    <property type="term" value="C:nucleus"/>
    <property type="evidence" value="ECO:0007669"/>
    <property type="project" value="TreeGrafter"/>
</dbReference>
<feature type="compositionally biased region" description="Acidic residues" evidence="3">
    <location>
        <begin position="677"/>
        <end position="686"/>
    </location>
</feature>
<feature type="non-terminal residue" evidence="4">
    <location>
        <position position="1166"/>
    </location>
</feature>
<dbReference type="Proteomes" id="UP000591131">
    <property type="component" value="Unassembled WGS sequence"/>
</dbReference>
<feature type="compositionally biased region" description="Acidic residues" evidence="3">
    <location>
        <begin position="546"/>
        <end position="567"/>
    </location>
</feature>
<comment type="similarity">
    <text evidence="2">Belongs to the POMP/UMP1 family.</text>
</comment>
<feature type="region of interest" description="Disordered" evidence="3">
    <location>
        <begin position="398"/>
        <end position="756"/>
    </location>
</feature>
<evidence type="ECO:0000256" key="3">
    <source>
        <dbReference type="SAM" id="MobiDB-lite"/>
    </source>
</evidence>
<feature type="compositionally biased region" description="Basic and acidic residues" evidence="3">
    <location>
        <begin position="716"/>
        <end position="735"/>
    </location>
</feature>
<keyword evidence="1" id="KW-0143">Chaperone</keyword>
<organism evidence="4 5">
    <name type="scientific">Perkinsus chesapeaki</name>
    <name type="common">Clam parasite</name>
    <name type="synonym">Perkinsus andrewsi</name>
    <dbReference type="NCBI Taxonomy" id="330153"/>
    <lineage>
        <taxon>Eukaryota</taxon>
        <taxon>Sar</taxon>
        <taxon>Alveolata</taxon>
        <taxon>Perkinsozoa</taxon>
        <taxon>Perkinsea</taxon>
        <taxon>Perkinsida</taxon>
        <taxon>Perkinsidae</taxon>
        <taxon>Perkinsus</taxon>
    </lineage>
</organism>
<reference evidence="4 5" key="1">
    <citation type="submission" date="2020-04" db="EMBL/GenBank/DDBJ databases">
        <title>Perkinsus chesapeaki whole genome sequence.</title>
        <authorList>
            <person name="Bogema D.R."/>
        </authorList>
    </citation>
    <scope>NUCLEOTIDE SEQUENCE [LARGE SCALE GENOMIC DNA]</scope>
    <source>
        <strain evidence="4">ATCC PRA-425</strain>
    </source>
</reference>
<evidence type="ECO:0000256" key="2">
    <source>
        <dbReference type="ARBA" id="ARBA00043974"/>
    </source>
</evidence>
<proteinExistence type="inferred from homology"/>
<feature type="compositionally biased region" description="Polar residues" evidence="3">
    <location>
        <begin position="908"/>
        <end position="917"/>
    </location>
</feature>
<feature type="compositionally biased region" description="Basic and acidic residues" evidence="3">
    <location>
        <begin position="687"/>
        <end position="699"/>
    </location>
</feature>
<evidence type="ECO:0000313" key="4">
    <source>
        <dbReference type="EMBL" id="KAF4676961.1"/>
    </source>
</evidence>
<dbReference type="AlphaFoldDB" id="A0A7J6N1L1"/>
<feature type="compositionally biased region" description="Basic and acidic residues" evidence="3">
    <location>
        <begin position="568"/>
        <end position="584"/>
    </location>
</feature>
<feature type="compositionally biased region" description="Polar residues" evidence="3">
    <location>
        <begin position="458"/>
        <end position="467"/>
    </location>
</feature>
<name>A0A7J6N1L1_PERCH</name>
<feature type="region of interest" description="Disordered" evidence="3">
    <location>
        <begin position="779"/>
        <end position="920"/>
    </location>
</feature>
<feature type="compositionally biased region" description="Basic and acidic residues" evidence="3">
    <location>
        <begin position="782"/>
        <end position="798"/>
    </location>
</feature>
<evidence type="ECO:0000256" key="1">
    <source>
        <dbReference type="ARBA" id="ARBA00023186"/>
    </source>
</evidence>
<dbReference type="PANTHER" id="PTHR12828:SF3">
    <property type="entry name" value="PROTEASOME MATURATION PROTEIN"/>
    <property type="match status" value="1"/>
</dbReference>
<dbReference type="PANTHER" id="PTHR12828">
    <property type="entry name" value="PROTEASOME MATURATION PROTEIN UMP1"/>
    <property type="match status" value="1"/>
</dbReference>
<dbReference type="GO" id="GO:0043248">
    <property type="term" value="P:proteasome assembly"/>
    <property type="evidence" value="ECO:0007669"/>
    <property type="project" value="InterPro"/>
</dbReference>
<sequence length="1166" mass="127118">MSVVDAVDAVDDAVLQAASTLPSTPSTDGFIKAYTSVMKADAELSTAMSDRQALYRNTVETGTGRGATWAGMRGQAPRNPILRLHVWNTTDGKLYPEDAAERNPAVWERVDGDRYDGVQFSQEGRKELVLKLVFFMRDVPGSMIEVPADIERLVTGRRRITMPTLIRSLWGYIRRGNLIIENGSGDVRFQPDGLLTAHLFPEDLMTTGPPPARTVEELYDAAVRMCKHPGPVVINHRLNFDQIDPSASEMVYSIPVDLAYCDTPLQNTTCSEPTARRLTSFPDPKSDTLNTLKSSCNNLVVAADRLDFIKAFASDPRGVLEAALEDEEGSPSATSEKSIEEAEEVEEAPVRKRRRTSSMLSEVSALEEPEQVADSDQVCSVTSLGSTAAAFNTDADDTAFESPRSHIDRPSFLGDVGDIADSRPQLEPVEEESEGEEEEEHGSRSSAASPSVVSVGSDTSQLSTPIRSSESEGTHTEGSVGIGEAVEALDEHFEEASTRSTDEEESIEEVVEPTSEEDEEEEALRRDEGDWEELESTEEAIVPSSDEGENLPFEDEEMEDVEMEDVELGSHDSDSEALEVESKASDGSGEDATPHEEEHTPESAVESPRSQIKSDEEVDGTKTPTADSLLEYHLVEESDAIGSPSESVQFSPDEDGEQPESPLGSRPIDPRESLSVDLDDLHEESDGERGSHVDKQERELAEEEEPITSATPAERATQRDDAQSEHEAEESREVQDTAVADGGETEDIPKSAAGRPLRRAAIAALDMIHSEISAFTRPYHYHTHDVPSHTEGSKEQSPKAESSPARTSPRRRSPKKERPTEAASSVESPEKMIDAGTSLGRYPSPLGTAVGKRRSPPKDSQRSYVPSEGSSDTSSVVEDLPSTPTSSLEPIPMTPAPKRANKRGGRLTQLSRSPTIRRTTRASALEAKNRIHELAGGRGTTAHNADESQEEHLASGSALLNAIEEDRVRGMYEKSISPQGTASMKSRDLHVPPSIDPPVFHQVDNEANESENVGMRHPVEEMQKKSLINSETRTLESASVMFGMNMPSRMLMERNLLSTFQRLPGAGPSSLLGLETVMGLNDTIEAADYMNPKLKFGEKSRVVRLDGHITVGEILSKYGSKSGLNVCKDKDGVELDHDLTLTQIRALAECKDASDVVPLDLAAEEE</sequence>
<feature type="compositionally biased region" description="Acidic residues" evidence="3">
    <location>
        <begin position="502"/>
        <end position="522"/>
    </location>
</feature>
<feature type="compositionally biased region" description="Polar residues" evidence="3">
    <location>
        <begin position="862"/>
        <end position="888"/>
    </location>
</feature>
<accession>A0A7J6N1L1</accession>
<dbReference type="OrthoDB" id="443987at2759"/>
<dbReference type="GO" id="GO:0005737">
    <property type="term" value="C:cytoplasm"/>
    <property type="evidence" value="ECO:0007669"/>
    <property type="project" value="TreeGrafter"/>
</dbReference>
<feature type="compositionally biased region" description="Basic and acidic residues" evidence="3">
    <location>
        <begin position="489"/>
        <end position="501"/>
    </location>
</feature>
<dbReference type="EMBL" id="JAAPAO010000024">
    <property type="protein sequence ID" value="KAF4676961.1"/>
    <property type="molecule type" value="Genomic_DNA"/>
</dbReference>
<dbReference type="Pfam" id="PF05348">
    <property type="entry name" value="UMP1"/>
    <property type="match status" value="1"/>
</dbReference>
<feature type="compositionally biased region" description="Basic and acidic residues" evidence="3">
    <location>
        <begin position="592"/>
        <end position="601"/>
    </location>
</feature>